<evidence type="ECO:0000256" key="2">
    <source>
        <dbReference type="ARBA" id="ARBA00023125"/>
    </source>
</evidence>
<feature type="domain" description="HTH tetR-type" evidence="5">
    <location>
        <begin position="15"/>
        <end position="75"/>
    </location>
</feature>
<dbReference type="PROSITE" id="PS01081">
    <property type="entry name" value="HTH_TETR_1"/>
    <property type="match status" value="1"/>
</dbReference>
<dbReference type="InterPro" id="IPR001647">
    <property type="entry name" value="HTH_TetR"/>
</dbReference>
<dbReference type="GO" id="GO:0003700">
    <property type="term" value="F:DNA-binding transcription factor activity"/>
    <property type="evidence" value="ECO:0007669"/>
    <property type="project" value="TreeGrafter"/>
</dbReference>
<keyword evidence="2 4" id="KW-0238">DNA-binding</keyword>
<feature type="DNA-binding region" description="H-T-H motif" evidence="4">
    <location>
        <begin position="38"/>
        <end position="57"/>
    </location>
</feature>
<evidence type="ECO:0000259" key="5">
    <source>
        <dbReference type="PROSITE" id="PS50977"/>
    </source>
</evidence>
<dbReference type="PANTHER" id="PTHR30055:SF234">
    <property type="entry name" value="HTH-TYPE TRANSCRIPTIONAL REGULATOR BETI"/>
    <property type="match status" value="1"/>
</dbReference>
<organism evidence="6">
    <name type="scientific">Nakamurella sp. A5-74</name>
    <dbReference type="NCBI Taxonomy" id="3158264"/>
    <lineage>
        <taxon>Bacteria</taxon>
        <taxon>Bacillati</taxon>
        <taxon>Actinomycetota</taxon>
        <taxon>Actinomycetes</taxon>
        <taxon>Nakamurellales</taxon>
        <taxon>Nakamurellaceae</taxon>
        <taxon>Nakamurella</taxon>
    </lineage>
</organism>
<evidence type="ECO:0000256" key="4">
    <source>
        <dbReference type="PROSITE-ProRule" id="PRU00335"/>
    </source>
</evidence>
<dbReference type="PANTHER" id="PTHR30055">
    <property type="entry name" value="HTH-TYPE TRANSCRIPTIONAL REGULATOR RUTR"/>
    <property type="match status" value="1"/>
</dbReference>
<dbReference type="InterPro" id="IPR050109">
    <property type="entry name" value="HTH-type_TetR-like_transc_reg"/>
</dbReference>
<sequence length="210" mass="22561">MDTTVSSDGRHKRGRRSRSLITAAASKLFLERGFAATTVSAIAEEAGLSEPTVYYAFGSKEAVLVRALDIAIAGDEEEVATLDREWTSVVISEPDAAHQVQLMVAGAGDILIRAAPLLRVLQNSSGLSQELAATWSENGHQRREVQSRFVTALAEKGPLASGTSSEQATDLCTMYLGPEVYSALVHDLGWSHDAWATFVTSALQRCLLPD</sequence>
<dbReference type="InterPro" id="IPR009057">
    <property type="entry name" value="Homeodomain-like_sf"/>
</dbReference>
<gene>
    <name evidence="6" type="ORF">ABLG96_05985</name>
</gene>
<accession>A0AAU8DRD4</accession>
<keyword evidence="3" id="KW-0804">Transcription</keyword>
<reference evidence="6" key="1">
    <citation type="submission" date="2024-05" db="EMBL/GenBank/DDBJ databases">
        <authorList>
            <person name="Cai S.Y."/>
            <person name="Jin L.M."/>
            <person name="Li H.R."/>
        </authorList>
    </citation>
    <scope>NUCLEOTIDE SEQUENCE</scope>
    <source>
        <strain evidence="6">A5-74</strain>
    </source>
</reference>
<evidence type="ECO:0000313" key="6">
    <source>
        <dbReference type="EMBL" id="XCG64863.1"/>
    </source>
</evidence>
<dbReference type="GO" id="GO:0000976">
    <property type="term" value="F:transcription cis-regulatory region binding"/>
    <property type="evidence" value="ECO:0007669"/>
    <property type="project" value="TreeGrafter"/>
</dbReference>
<keyword evidence="1" id="KW-0805">Transcription regulation</keyword>
<protein>
    <submittedName>
        <fullName evidence="6">Helix-turn-helix domain-containing protein</fullName>
    </submittedName>
</protein>
<name>A0AAU8DRD4_9ACTN</name>
<dbReference type="Gene3D" id="1.10.357.10">
    <property type="entry name" value="Tetracycline Repressor, domain 2"/>
    <property type="match status" value="1"/>
</dbReference>
<dbReference type="Pfam" id="PF00440">
    <property type="entry name" value="TetR_N"/>
    <property type="match status" value="1"/>
</dbReference>
<dbReference type="PROSITE" id="PS50977">
    <property type="entry name" value="HTH_TETR_2"/>
    <property type="match status" value="1"/>
</dbReference>
<dbReference type="PRINTS" id="PR00455">
    <property type="entry name" value="HTHTETR"/>
</dbReference>
<dbReference type="EMBL" id="CP159218">
    <property type="protein sequence ID" value="XCG64863.1"/>
    <property type="molecule type" value="Genomic_DNA"/>
</dbReference>
<dbReference type="RefSeq" id="WP_353650475.1">
    <property type="nucleotide sequence ID" value="NZ_CP159218.1"/>
</dbReference>
<dbReference type="SUPFAM" id="SSF46689">
    <property type="entry name" value="Homeodomain-like"/>
    <property type="match status" value="1"/>
</dbReference>
<evidence type="ECO:0000256" key="3">
    <source>
        <dbReference type="ARBA" id="ARBA00023163"/>
    </source>
</evidence>
<dbReference type="InterPro" id="IPR023772">
    <property type="entry name" value="DNA-bd_HTH_TetR-type_CS"/>
</dbReference>
<evidence type="ECO:0000256" key="1">
    <source>
        <dbReference type="ARBA" id="ARBA00023015"/>
    </source>
</evidence>
<proteinExistence type="predicted"/>
<dbReference type="AlphaFoldDB" id="A0AAU8DRD4"/>